<proteinExistence type="predicted"/>
<gene>
    <name evidence="3" type="ordered locus">CAP2UW1_2560</name>
</gene>
<dbReference type="PANTHER" id="PTHR44520:SF2">
    <property type="entry name" value="RESPONSE REGULATOR RCP1"/>
    <property type="match status" value="1"/>
</dbReference>
<dbReference type="SUPFAM" id="SSF52172">
    <property type="entry name" value="CheY-like"/>
    <property type="match status" value="1"/>
</dbReference>
<dbReference type="AlphaFoldDB" id="C7RS24"/>
<dbReference type="STRING" id="522306.CAP2UW1_2560"/>
<dbReference type="Pfam" id="PF00072">
    <property type="entry name" value="Response_reg"/>
    <property type="match status" value="1"/>
</dbReference>
<dbReference type="PROSITE" id="PS50110">
    <property type="entry name" value="RESPONSE_REGULATORY"/>
    <property type="match status" value="1"/>
</dbReference>
<dbReference type="HOGENOM" id="CLU_000445_69_17_4"/>
<dbReference type="SMART" id="SM00448">
    <property type="entry name" value="REC"/>
    <property type="match status" value="1"/>
</dbReference>
<dbReference type="GO" id="GO:0000160">
    <property type="term" value="P:phosphorelay signal transduction system"/>
    <property type="evidence" value="ECO:0007669"/>
    <property type="project" value="InterPro"/>
</dbReference>
<sequence>MNQRLQTRRLLIVEDEPGDARLMQLAIVRNGFATEMSSAADGREAMRCLRREGARWAGAVHPDLILLDLKMPGQGGLEFLAAIKQDETLRAIPVVVVTTSLLEADVRRAYELGAAGYVQKPADLREFIATVRILGEYWFKLVRLPQNGE</sequence>
<name>C7RS24_ACCRE</name>
<dbReference type="eggNOG" id="COG0745">
    <property type="taxonomic scope" value="Bacteria"/>
</dbReference>
<dbReference type="PANTHER" id="PTHR44520">
    <property type="entry name" value="RESPONSE REGULATOR RCP1-RELATED"/>
    <property type="match status" value="1"/>
</dbReference>
<dbReference type="OrthoDB" id="9793549at2"/>
<feature type="domain" description="Response regulatory" evidence="2">
    <location>
        <begin position="9"/>
        <end position="135"/>
    </location>
</feature>
<reference evidence="3" key="1">
    <citation type="submission" date="2009-08" db="EMBL/GenBank/DDBJ databases">
        <authorList>
            <consortium name="US DOE Joint Genome Institute"/>
            <person name="Lucas S."/>
            <person name="Copeland A."/>
            <person name="Lapidus A."/>
            <person name="Glavina del Rio T."/>
            <person name="Dalin E."/>
            <person name="Tice H."/>
            <person name="Bruce D."/>
            <person name="Barry K."/>
            <person name="Pitluck S."/>
            <person name="Lowry S."/>
            <person name="Larimer F."/>
            <person name="Land M."/>
            <person name="Hauser L."/>
            <person name="Kyrpides N."/>
            <person name="Ivanova N."/>
            <person name="McMahon K.D."/>
            <person name="Hugenholtz P."/>
        </authorList>
    </citation>
    <scope>NUCLEOTIDE SEQUENCE</scope>
    <source>
        <strain evidence="3">UW-1</strain>
    </source>
</reference>
<accession>C7RS24</accession>
<keyword evidence="1" id="KW-0597">Phosphoprotein</keyword>
<organism evidence="3">
    <name type="scientific">Accumulibacter regalis</name>
    <dbReference type="NCBI Taxonomy" id="522306"/>
    <lineage>
        <taxon>Bacteria</taxon>
        <taxon>Pseudomonadati</taxon>
        <taxon>Pseudomonadota</taxon>
        <taxon>Betaproteobacteria</taxon>
        <taxon>Candidatus Accumulibacter</taxon>
    </lineage>
</organism>
<feature type="modified residue" description="4-aspartylphosphate" evidence="1">
    <location>
        <position position="68"/>
    </location>
</feature>
<dbReference type="Gene3D" id="3.40.50.2300">
    <property type="match status" value="1"/>
</dbReference>
<evidence type="ECO:0000256" key="1">
    <source>
        <dbReference type="PROSITE-ProRule" id="PRU00169"/>
    </source>
</evidence>
<evidence type="ECO:0000313" key="3">
    <source>
        <dbReference type="EMBL" id="ACV35847.1"/>
    </source>
</evidence>
<reference evidence="3" key="2">
    <citation type="submission" date="2009-09" db="EMBL/GenBank/DDBJ databases">
        <title>Complete sequence of chromosome of Candidatus Accumulibacter phosphatis clade IIA str. UW-1.</title>
        <authorList>
            <consortium name="US DOE Joint Genome Institute"/>
            <person name="Martin H.G."/>
            <person name="Ivanova N."/>
            <person name="Kunin V."/>
            <person name="Warnecke F."/>
            <person name="Barry K."/>
            <person name="He S."/>
            <person name="Salamov A."/>
            <person name="Szeto E."/>
            <person name="Dalin E."/>
            <person name="Pangilinan J.L."/>
            <person name="Lapidus A."/>
            <person name="Lowry S."/>
            <person name="Kyrpides N.C."/>
            <person name="McMahon K.D."/>
            <person name="Hugenholtz P."/>
        </authorList>
    </citation>
    <scope>NUCLEOTIDE SEQUENCE [LARGE SCALE GENOMIC DNA]</scope>
    <source>
        <strain evidence="3">UW-1</strain>
    </source>
</reference>
<dbReference type="KEGG" id="app:CAP2UW1_2560"/>
<dbReference type="CDD" id="cd17557">
    <property type="entry name" value="REC_Rcp-like"/>
    <property type="match status" value="1"/>
</dbReference>
<evidence type="ECO:0000259" key="2">
    <source>
        <dbReference type="PROSITE" id="PS50110"/>
    </source>
</evidence>
<dbReference type="EMBL" id="CP001715">
    <property type="protein sequence ID" value="ACV35847.1"/>
    <property type="molecule type" value="Genomic_DNA"/>
</dbReference>
<dbReference type="InterPro" id="IPR052893">
    <property type="entry name" value="TCS_response_regulator"/>
</dbReference>
<protein>
    <submittedName>
        <fullName evidence="3">Response regulator receiver protein</fullName>
    </submittedName>
</protein>
<dbReference type="InterPro" id="IPR011006">
    <property type="entry name" value="CheY-like_superfamily"/>
</dbReference>
<dbReference type="InterPro" id="IPR001789">
    <property type="entry name" value="Sig_transdc_resp-reg_receiver"/>
</dbReference>